<dbReference type="Pfam" id="PF03963">
    <property type="entry name" value="FlgD"/>
    <property type="match status" value="1"/>
</dbReference>
<dbReference type="OrthoDB" id="280334at2"/>
<proteinExistence type="inferred from homology"/>
<dbReference type="RefSeq" id="WP_066670620.1">
    <property type="nucleotide sequence ID" value="NZ_LYVF01000188.1"/>
</dbReference>
<evidence type="ECO:0000313" key="5">
    <source>
        <dbReference type="Proteomes" id="UP000078532"/>
    </source>
</evidence>
<protein>
    <recommendedName>
        <fullName evidence="6">Flagellar hook capping protein</fullName>
    </recommendedName>
</protein>
<accession>A0A1B7LBT6</accession>
<dbReference type="EMBL" id="LYVF01000188">
    <property type="protein sequence ID" value="OAT79929.1"/>
    <property type="molecule type" value="Genomic_DNA"/>
</dbReference>
<dbReference type="InterPro" id="IPR005648">
    <property type="entry name" value="FlgD"/>
</dbReference>
<comment type="caution">
    <text evidence="4">The sequence shown here is derived from an EMBL/GenBank/DDBJ whole genome shotgun (WGS) entry which is preliminary data.</text>
</comment>
<evidence type="ECO:0000313" key="4">
    <source>
        <dbReference type="EMBL" id="OAT79929.1"/>
    </source>
</evidence>
<dbReference type="STRING" id="1838280.A6M21_14575"/>
<evidence type="ECO:0000256" key="3">
    <source>
        <dbReference type="SAM" id="MobiDB-lite"/>
    </source>
</evidence>
<name>A0A1B7LBT6_9FIRM</name>
<dbReference type="GO" id="GO:0044781">
    <property type="term" value="P:bacterial-type flagellum organization"/>
    <property type="evidence" value="ECO:0007669"/>
    <property type="project" value="UniProtKB-KW"/>
</dbReference>
<sequence>MQAAAVSGNNLQPGTPSQVANPMQLDKDAFLQLLVAQLKNQDPMQPMDNNQFISQMAQFSTVEQLTNIYQTLDQMARENGLTQGASLVGHQVTLTADDGSTVTGTVQKVALVDNSVCLYVNDKPYDMSQLTEVQ</sequence>
<evidence type="ECO:0000256" key="2">
    <source>
        <dbReference type="ARBA" id="ARBA00022795"/>
    </source>
</evidence>
<evidence type="ECO:0008006" key="6">
    <source>
        <dbReference type="Google" id="ProtNLM"/>
    </source>
</evidence>
<reference evidence="4 5" key="1">
    <citation type="submission" date="2016-04" db="EMBL/GenBank/DDBJ databases">
        <authorList>
            <person name="Evans L.H."/>
            <person name="Alamgir A."/>
            <person name="Owens N."/>
            <person name="Weber N.D."/>
            <person name="Virtaneva K."/>
            <person name="Barbian K."/>
            <person name="Babar A."/>
            <person name="Rosenke K."/>
        </authorList>
    </citation>
    <scope>NUCLEOTIDE SEQUENCE [LARGE SCALE GENOMIC DNA]</scope>
    <source>
        <strain evidence="4 5">LMa1</strain>
    </source>
</reference>
<keyword evidence="5" id="KW-1185">Reference proteome</keyword>
<comment type="similarity">
    <text evidence="1">Belongs to the FlgD family.</text>
</comment>
<feature type="compositionally biased region" description="Polar residues" evidence="3">
    <location>
        <begin position="7"/>
        <end position="21"/>
    </location>
</feature>
<organism evidence="4 5">
    <name type="scientific">Desulfotomaculum copahuensis</name>
    <dbReference type="NCBI Taxonomy" id="1838280"/>
    <lineage>
        <taxon>Bacteria</taxon>
        <taxon>Bacillati</taxon>
        <taxon>Bacillota</taxon>
        <taxon>Clostridia</taxon>
        <taxon>Eubacteriales</taxon>
        <taxon>Desulfotomaculaceae</taxon>
        <taxon>Desulfotomaculum</taxon>
    </lineage>
</organism>
<dbReference type="AlphaFoldDB" id="A0A1B7LBT6"/>
<gene>
    <name evidence="4" type="ORF">A6M21_14575</name>
</gene>
<dbReference type="Proteomes" id="UP000078532">
    <property type="component" value="Unassembled WGS sequence"/>
</dbReference>
<keyword evidence="2" id="KW-1005">Bacterial flagellum biogenesis</keyword>
<evidence type="ECO:0000256" key="1">
    <source>
        <dbReference type="ARBA" id="ARBA00010577"/>
    </source>
</evidence>
<feature type="region of interest" description="Disordered" evidence="3">
    <location>
        <begin position="1"/>
        <end position="21"/>
    </location>
</feature>